<evidence type="ECO:0000259" key="2">
    <source>
        <dbReference type="PROSITE" id="PS51819"/>
    </source>
</evidence>
<dbReference type="Pfam" id="PF00903">
    <property type="entry name" value="Glyoxalase"/>
    <property type="match status" value="2"/>
</dbReference>
<dbReference type="InterPro" id="IPR004360">
    <property type="entry name" value="Glyas_Fos-R_dOase_dom"/>
</dbReference>
<reference evidence="3 4" key="1">
    <citation type="submission" date="2019-12" db="EMBL/GenBank/DDBJ databases">
        <title>Genomic-based taxomic classification of the family Erythrobacteraceae.</title>
        <authorList>
            <person name="Xu L."/>
        </authorList>
    </citation>
    <scope>NUCLEOTIDE SEQUENCE [LARGE SCALE GENOMIC DNA]</scope>
    <source>
        <strain evidence="3 4">LMG 29518</strain>
    </source>
</reference>
<dbReference type="InterPro" id="IPR029068">
    <property type="entry name" value="Glyas_Bleomycin-R_OHBP_Dase"/>
</dbReference>
<comment type="caution">
    <text evidence="3">The sequence shown here is derived from an EMBL/GenBank/DDBJ whole genome shotgun (WGS) entry which is preliminary data.</text>
</comment>
<evidence type="ECO:0000313" key="4">
    <source>
        <dbReference type="Proteomes" id="UP000438476"/>
    </source>
</evidence>
<dbReference type="OrthoDB" id="7401575at2"/>
<dbReference type="InterPro" id="IPR037523">
    <property type="entry name" value="VOC_core"/>
</dbReference>
<feature type="domain" description="VOC" evidence="2">
    <location>
        <begin position="35"/>
        <end position="159"/>
    </location>
</feature>
<dbReference type="PROSITE" id="PS51819">
    <property type="entry name" value="VOC"/>
    <property type="match status" value="1"/>
</dbReference>
<dbReference type="RefSeq" id="WP_160737089.1">
    <property type="nucleotide sequence ID" value="NZ_WTYT01000005.1"/>
</dbReference>
<proteinExistence type="predicted"/>
<feature type="compositionally biased region" description="Polar residues" evidence="1">
    <location>
        <begin position="301"/>
        <end position="310"/>
    </location>
</feature>
<dbReference type="Proteomes" id="UP000438476">
    <property type="component" value="Unassembled WGS sequence"/>
</dbReference>
<dbReference type="AlphaFoldDB" id="A0A6I4T949"/>
<keyword evidence="4" id="KW-1185">Reference proteome</keyword>
<organism evidence="3 4">
    <name type="scientific">Altericroceibacterium endophyticum</name>
    <dbReference type="NCBI Taxonomy" id="1808508"/>
    <lineage>
        <taxon>Bacteria</taxon>
        <taxon>Pseudomonadati</taxon>
        <taxon>Pseudomonadota</taxon>
        <taxon>Alphaproteobacteria</taxon>
        <taxon>Sphingomonadales</taxon>
        <taxon>Erythrobacteraceae</taxon>
        <taxon>Altericroceibacterium</taxon>
    </lineage>
</organism>
<dbReference type="SUPFAM" id="SSF54593">
    <property type="entry name" value="Glyoxalase/Bleomycin resistance protein/Dihydroxybiphenyl dioxygenase"/>
    <property type="match status" value="2"/>
</dbReference>
<name>A0A6I4T949_9SPHN</name>
<dbReference type="EMBL" id="WTYT01000005">
    <property type="protein sequence ID" value="MXO66661.1"/>
    <property type="molecule type" value="Genomic_DNA"/>
</dbReference>
<sequence>MSAALMPAAAAHAADEAEIGSESDQSAAAYFEQDFMNVFRRFLPDKTQEMVNFYTQVLGLKPLQPIQLNAEQTIILLGIGDSQIKLAAGHMEGRKYHLGGVGAATGIRYFTLFFPDAETLTQRFEEAGYAAPQFTPIGGGKQAAFVADPAGFMLKLVIWSDADPAQYGKVRIGINASHLAESRAFYRDFVGLEQESAELSPLLETMIYPYRHGATTLELFSIGHDLPADTGSAGIQYVVRDAAAVDALGKQRKITVETPLGKLPNFDLTFVWLNDPDGVTNYFAQIGPARPKGADAPGPWQRTTPDQTRP</sequence>
<protein>
    <recommendedName>
        <fullName evidence="2">VOC domain-containing protein</fullName>
    </recommendedName>
</protein>
<dbReference type="CDD" id="cd06587">
    <property type="entry name" value="VOC"/>
    <property type="match status" value="1"/>
</dbReference>
<feature type="region of interest" description="Disordered" evidence="1">
    <location>
        <begin position="288"/>
        <end position="310"/>
    </location>
</feature>
<dbReference type="Gene3D" id="3.10.180.10">
    <property type="entry name" value="2,3-Dihydroxybiphenyl 1,2-Dioxygenase, domain 1"/>
    <property type="match status" value="2"/>
</dbReference>
<evidence type="ECO:0000313" key="3">
    <source>
        <dbReference type="EMBL" id="MXO66661.1"/>
    </source>
</evidence>
<gene>
    <name evidence="3" type="ORF">GRI91_12915</name>
</gene>
<accession>A0A6I4T949</accession>
<evidence type="ECO:0000256" key="1">
    <source>
        <dbReference type="SAM" id="MobiDB-lite"/>
    </source>
</evidence>